<protein>
    <recommendedName>
        <fullName evidence="2">TetR/AcrR family transcriptional regulator</fullName>
    </recommendedName>
</protein>
<evidence type="ECO:0000313" key="1">
    <source>
        <dbReference type="EMBL" id="CAA6809691.1"/>
    </source>
</evidence>
<reference evidence="1" key="1">
    <citation type="submission" date="2020-01" db="EMBL/GenBank/DDBJ databases">
        <authorList>
            <person name="Meier V. D."/>
            <person name="Meier V D."/>
        </authorList>
    </citation>
    <scope>NUCLEOTIDE SEQUENCE</scope>
    <source>
        <strain evidence="1">HLG_WM_MAG_10</strain>
    </source>
</reference>
<sequence>KFLGISSIEERRLKYINDLRRDLERHIDGFFKIVDDGNPTKREIRLGFNSFFEKLFKTNAFESEFSQLGYWMTASFSDFFLESELFSEDIKELILYAMELFLEDNL</sequence>
<name>A0A6S6SRA9_9BACT</name>
<accession>A0A6S6SRA9</accession>
<dbReference type="AlphaFoldDB" id="A0A6S6SRA9"/>
<evidence type="ECO:0008006" key="2">
    <source>
        <dbReference type="Google" id="ProtNLM"/>
    </source>
</evidence>
<proteinExistence type="predicted"/>
<dbReference type="EMBL" id="CACVAQ010000158">
    <property type="protein sequence ID" value="CAA6809691.1"/>
    <property type="molecule type" value="Genomic_DNA"/>
</dbReference>
<gene>
    <name evidence="1" type="ORF">HELGO_WM36359</name>
</gene>
<feature type="non-terminal residue" evidence="1">
    <location>
        <position position="1"/>
    </location>
</feature>
<organism evidence="1">
    <name type="scientific">uncultured Aureispira sp</name>
    <dbReference type="NCBI Taxonomy" id="1331704"/>
    <lineage>
        <taxon>Bacteria</taxon>
        <taxon>Pseudomonadati</taxon>
        <taxon>Bacteroidota</taxon>
        <taxon>Saprospiria</taxon>
        <taxon>Saprospirales</taxon>
        <taxon>Saprospiraceae</taxon>
        <taxon>Aureispira</taxon>
        <taxon>environmental samples</taxon>
    </lineage>
</organism>